<dbReference type="RefSeq" id="XP_032834429.1">
    <property type="nucleotide sequence ID" value="XM_032978538.1"/>
</dbReference>
<evidence type="ECO:0000313" key="5">
    <source>
        <dbReference type="Proteomes" id="UP001318040"/>
    </source>
</evidence>
<evidence type="ECO:0000256" key="1">
    <source>
        <dbReference type="ARBA" id="ARBA00007712"/>
    </source>
</evidence>
<dbReference type="GO" id="GO:0000184">
    <property type="term" value="P:nuclear-transcribed mRNA catabolic process, nonsense-mediated decay"/>
    <property type="evidence" value="ECO:0007669"/>
    <property type="project" value="UniProtKB-KW"/>
</dbReference>
<dbReference type="Gene3D" id="3.40.50.300">
    <property type="entry name" value="P-loop containing nucleotide triphosphate hydrolases"/>
    <property type="match status" value="1"/>
</dbReference>
<dbReference type="InterPro" id="IPR039177">
    <property type="entry name" value="SMG9"/>
</dbReference>
<accession>A0AAJ7UDR5</accession>
<dbReference type="CTD" id="56006"/>
<dbReference type="AlphaFoldDB" id="A0AAJ7UDR5"/>
<reference evidence="6" key="1">
    <citation type="submission" date="2025-08" db="UniProtKB">
        <authorList>
            <consortium name="RefSeq"/>
        </authorList>
    </citation>
    <scope>IDENTIFICATION</scope>
    <source>
        <tissue evidence="6">Sperm</tissue>
    </source>
</reference>
<comment type="similarity">
    <text evidence="1">Belongs to the SMG9 family.</text>
</comment>
<dbReference type="SUPFAM" id="SSF52540">
    <property type="entry name" value="P-loop containing nucleoside triphosphate hydrolases"/>
    <property type="match status" value="1"/>
</dbReference>
<dbReference type="InterPro" id="IPR027417">
    <property type="entry name" value="P-loop_NTPase"/>
</dbReference>
<dbReference type="KEGG" id="pmrn:116956761"/>
<organism evidence="5 6">
    <name type="scientific">Petromyzon marinus</name>
    <name type="common">Sea lamprey</name>
    <dbReference type="NCBI Taxonomy" id="7757"/>
    <lineage>
        <taxon>Eukaryota</taxon>
        <taxon>Metazoa</taxon>
        <taxon>Chordata</taxon>
        <taxon>Craniata</taxon>
        <taxon>Vertebrata</taxon>
        <taxon>Cyclostomata</taxon>
        <taxon>Hyperoartia</taxon>
        <taxon>Petromyzontiformes</taxon>
        <taxon>Petromyzontidae</taxon>
        <taxon>Petromyzon</taxon>
    </lineage>
</organism>
<dbReference type="PANTHER" id="PTHR14270">
    <property type="entry name" value="NONSENSE-MEDIATED MRNA DECAY FACTOR SMG9"/>
    <property type="match status" value="1"/>
</dbReference>
<proteinExistence type="inferred from homology"/>
<dbReference type="PANTHER" id="PTHR14270:SF0">
    <property type="entry name" value="NONSENSE-MEDIATED MRNA DECAY FACTOR SMG9"/>
    <property type="match status" value="1"/>
</dbReference>
<keyword evidence="5" id="KW-1185">Reference proteome</keyword>
<protein>
    <recommendedName>
        <fullName evidence="3">Nonsense-mediated mRNA decay factor SMG9</fullName>
    </recommendedName>
</protein>
<feature type="region of interest" description="Disordered" evidence="4">
    <location>
        <begin position="43"/>
        <end position="100"/>
    </location>
</feature>
<evidence type="ECO:0000256" key="2">
    <source>
        <dbReference type="ARBA" id="ARBA00023161"/>
    </source>
</evidence>
<feature type="region of interest" description="Disordered" evidence="4">
    <location>
        <begin position="198"/>
        <end position="222"/>
    </location>
</feature>
<gene>
    <name evidence="6" type="primary">SMG9</name>
</gene>
<evidence type="ECO:0000256" key="4">
    <source>
        <dbReference type="SAM" id="MobiDB-lite"/>
    </source>
</evidence>
<feature type="compositionally biased region" description="Low complexity" evidence="4">
    <location>
        <begin position="55"/>
        <end position="66"/>
    </location>
</feature>
<sequence>MILTHRLELRRWVAAAARRSRWRCSPNLATTITVREPPEWRWGEGAEWRRGGGSSPPARAASERPAQPLYHIHNRGSGGGGGGGGGVPQPPATGGTTTASSSAAVTSAAAAATATTATVGTANAATAENGSAPSAPPRLLLLLQPTERMKHSVKLLDEHMGWCDTAMEMLLDQTDFLVVGVLGPQGVGKSTIMSLLATNSPEDDPRLHAFRSQSQESRERASHHTSGVELFISQERVFFLDTQPVLSASVLDHFINNERKLPQEFSLPHTFVEVHSLQLAALLLTVCHVLLVVQDSPWDTRLYRFLRTAEMLKPSCPQPSHESNSTLGTEDSTEHYPHLVFVQNRAPREDFSPRRLEEMEQTVASLMRHSNLKHRGVVSMPGRAAAAAAAAAGSAAVSLFLLPASGDGDADEKASRRPGAPFSLLPAFRGHSGFPSLVARLRKQVLSSPRPPLTHTTLTEKNWFHFAARIWDAVRKSPLMAEYGRLLA</sequence>
<evidence type="ECO:0000256" key="3">
    <source>
        <dbReference type="ARBA" id="ARBA00029510"/>
    </source>
</evidence>
<keyword evidence="2" id="KW-0866">Nonsense-mediated mRNA decay</keyword>
<evidence type="ECO:0000313" key="6">
    <source>
        <dbReference type="RefSeq" id="XP_032834429.1"/>
    </source>
</evidence>
<name>A0AAJ7UDR5_PETMA</name>
<feature type="compositionally biased region" description="Gly residues" evidence="4">
    <location>
        <begin position="76"/>
        <end position="87"/>
    </location>
</feature>
<dbReference type="Proteomes" id="UP001318040">
    <property type="component" value="Chromosome 67"/>
</dbReference>